<accession>A0A0E9TBP5</accession>
<reference evidence="1" key="2">
    <citation type="journal article" date="2015" name="Fish Shellfish Immunol.">
        <title>Early steps in the European eel (Anguilla anguilla)-Vibrio vulnificus interaction in the gills: Role of the RtxA13 toxin.</title>
        <authorList>
            <person name="Callol A."/>
            <person name="Pajuelo D."/>
            <person name="Ebbesson L."/>
            <person name="Teles M."/>
            <person name="MacKenzie S."/>
            <person name="Amaro C."/>
        </authorList>
    </citation>
    <scope>NUCLEOTIDE SEQUENCE</scope>
</reference>
<reference evidence="1" key="1">
    <citation type="submission" date="2014-11" db="EMBL/GenBank/DDBJ databases">
        <authorList>
            <person name="Amaro Gonzalez C."/>
        </authorList>
    </citation>
    <scope>NUCLEOTIDE SEQUENCE</scope>
</reference>
<dbReference type="AlphaFoldDB" id="A0A0E9TBP5"/>
<name>A0A0E9TBP5_ANGAN</name>
<evidence type="ECO:0000313" key="1">
    <source>
        <dbReference type="EMBL" id="JAH50148.1"/>
    </source>
</evidence>
<organism evidence="1">
    <name type="scientific">Anguilla anguilla</name>
    <name type="common">European freshwater eel</name>
    <name type="synonym">Muraena anguilla</name>
    <dbReference type="NCBI Taxonomy" id="7936"/>
    <lineage>
        <taxon>Eukaryota</taxon>
        <taxon>Metazoa</taxon>
        <taxon>Chordata</taxon>
        <taxon>Craniata</taxon>
        <taxon>Vertebrata</taxon>
        <taxon>Euteleostomi</taxon>
        <taxon>Actinopterygii</taxon>
        <taxon>Neopterygii</taxon>
        <taxon>Teleostei</taxon>
        <taxon>Anguilliformes</taxon>
        <taxon>Anguillidae</taxon>
        <taxon>Anguilla</taxon>
    </lineage>
</organism>
<sequence>MPQPLPFLIQPCSCRHCLVFALGRSSALMEGPGSGGESTSRDCLKEERVDRMVRETNGQFVKWQEP</sequence>
<proteinExistence type="predicted"/>
<dbReference type="EMBL" id="GBXM01058429">
    <property type="protein sequence ID" value="JAH50148.1"/>
    <property type="molecule type" value="Transcribed_RNA"/>
</dbReference>
<protein>
    <submittedName>
        <fullName evidence="1">Uncharacterized protein</fullName>
    </submittedName>
</protein>